<dbReference type="InterPro" id="IPR006134">
    <property type="entry name" value="DNA-dir_DNA_pol_B_multi_dom"/>
</dbReference>
<dbReference type="SMART" id="SM00486">
    <property type="entry name" value="POLBc"/>
    <property type="match status" value="1"/>
</dbReference>
<dbReference type="GO" id="GO:0003677">
    <property type="term" value="F:DNA binding"/>
    <property type="evidence" value="ECO:0007669"/>
    <property type="project" value="UniProtKB-KW"/>
</dbReference>
<sequence>MWIFDCYHRGSVELWDREGSSPKPLAFRYSAPFYLHLEDPHAHWEMIEGLETRFKVEECAFETVYGPLSGYEIWAGRDVAEKIEKQTRLQAHLYNVDLRPDQRFLAEKGLFPCGGGEESRFDPDFEIPLTPLTIEVHADPQISRTMTEISVQSLRRETSLAGSERKVLAELFDLVRVIDPDIILFPDSDQWVPRMVAKAERYGLDPSLSRTGGFRKMASRSYWSYGRVEHRHGASIPEGRILIDTENSFTYREGGIGGVVLASRLTGLSPNLTSRFTPGTLISNYEVYEALRRGIAVPFRKDDPEGQRKITELKAADKGGMIFQPRPGVHERACELDFTSFYPSIIVNYHLSPETVGGSRPVGPGPGGFRGPARRGFLCEVIEPLLELRLKTKRLKKAEPRYGGLDSALKWMLVTCFGYTGYKNAKFGRIEVHEAITRISRDLLLQAKEIAEGLDLEVLHGIVDCLWVRGGDVPSVTLFKERVEAATGIGTELDPYDWIVFLPLADGFGAYNRYFGLLSSGRLKLRGVAARRRDTPEYVRRMQMEVIEKMGEARNIDELRLIKPEALKIARRYRQWLPNADPSELVVRRRISKLGRQKRCAQASAIEAYRRRGVKVSPGMAVEYVVRDARRWEVDGYWDASEFDLDYYGILIKKAWEEAAFAFRFIEDGLGQGAGAGDGRNV</sequence>
<evidence type="ECO:0000256" key="7">
    <source>
        <dbReference type="ARBA" id="ARBA00049244"/>
    </source>
</evidence>
<dbReference type="InterPro" id="IPR006172">
    <property type="entry name" value="DNA-dir_DNA_pol_B"/>
</dbReference>
<dbReference type="Gene3D" id="3.30.420.10">
    <property type="entry name" value="Ribonuclease H-like superfamily/Ribonuclease H"/>
    <property type="match status" value="1"/>
</dbReference>
<dbReference type="SUPFAM" id="SSF53098">
    <property type="entry name" value="Ribonuclease H-like"/>
    <property type="match status" value="1"/>
</dbReference>
<dbReference type="PANTHER" id="PTHR10322">
    <property type="entry name" value="DNA POLYMERASE CATALYTIC SUBUNIT"/>
    <property type="match status" value="1"/>
</dbReference>
<dbReference type="GO" id="GO:0000166">
    <property type="term" value="F:nucleotide binding"/>
    <property type="evidence" value="ECO:0007669"/>
    <property type="project" value="InterPro"/>
</dbReference>
<name>G7WPA0_METH6</name>
<gene>
    <name evidence="9" type="ordered locus">Mhar_1581</name>
</gene>
<dbReference type="InterPro" id="IPR042087">
    <property type="entry name" value="DNA_pol_B_thumb"/>
</dbReference>
<dbReference type="Proteomes" id="UP000005877">
    <property type="component" value="Chromosome"/>
</dbReference>
<comment type="catalytic activity">
    <reaction evidence="7">
        <text>DNA(n) + a 2'-deoxyribonucleoside 5'-triphosphate = DNA(n+1) + diphosphate</text>
        <dbReference type="Rhea" id="RHEA:22508"/>
        <dbReference type="Rhea" id="RHEA-COMP:17339"/>
        <dbReference type="Rhea" id="RHEA-COMP:17340"/>
        <dbReference type="ChEBI" id="CHEBI:33019"/>
        <dbReference type="ChEBI" id="CHEBI:61560"/>
        <dbReference type="ChEBI" id="CHEBI:173112"/>
        <dbReference type="EC" id="2.7.7.7"/>
    </reaction>
</comment>
<keyword evidence="5" id="KW-0239">DNA-directed DNA polymerase</keyword>
<protein>
    <recommendedName>
        <fullName evidence="2">DNA-directed DNA polymerase</fullName>
        <ecNumber evidence="2">2.7.7.7</ecNumber>
    </recommendedName>
</protein>
<dbReference type="PANTHER" id="PTHR10322:SF23">
    <property type="entry name" value="DNA POLYMERASE DELTA CATALYTIC SUBUNIT"/>
    <property type="match status" value="1"/>
</dbReference>
<keyword evidence="6" id="KW-0238">DNA-binding</keyword>
<dbReference type="KEGG" id="mhi:Mhar_1581"/>
<evidence type="ECO:0000256" key="3">
    <source>
        <dbReference type="ARBA" id="ARBA00022679"/>
    </source>
</evidence>
<reference evidence="9 10" key="1">
    <citation type="journal article" date="2012" name="PLoS ONE">
        <title>The genome characteristics and predicted function of methyl-group oxidation pathway in the obligate aceticlastic methanogens, Methanosaeta spp.</title>
        <authorList>
            <person name="Zhu J."/>
            <person name="Zheng H."/>
            <person name="Ai G."/>
            <person name="Zhang G."/>
            <person name="Liu D."/>
            <person name="Liu X."/>
            <person name="Dong X."/>
        </authorList>
    </citation>
    <scope>NUCLEOTIDE SEQUENCE [LARGE SCALE GENOMIC DNA]</scope>
    <source>
        <strain evidence="9 10">6Ac</strain>
    </source>
</reference>
<evidence type="ECO:0000313" key="10">
    <source>
        <dbReference type="Proteomes" id="UP000005877"/>
    </source>
</evidence>
<dbReference type="InterPro" id="IPR012337">
    <property type="entry name" value="RNaseH-like_sf"/>
</dbReference>
<keyword evidence="4" id="KW-0548">Nucleotidyltransferase</keyword>
<dbReference type="AlphaFoldDB" id="G7WPA0"/>
<organism evidence="9 10">
    <name type="scientific">Methanothrix harundinacea (strain 6Ac)</name>
    <name type="common">Methanosaeta harundinacea</name>
    <dbReference type="NCBI Taxonomy" id="1110509"/>
    <lineage>
        <taxon>Archaea</taxon>
        <taxon>Methanobacteriati</taxon>
        <taxon>Methanobacteriota</taxon>
        <taxon>Stenosarchaea group</taxon>
        <taxon>Methanomicrobia</taxon>
        <taxon>Methanotrichales</taxon>
        <taxon>Methanotrichaceae</taxon>
        <taxon>Methanothrix</taxon>
    </lineage>
</organism>
<proteinExistence type="inferred from homology"/>
<dbReference type="CDD" id="cd05531">
    <property type="entry name" value="POLBc_B2"/>
    <property type="match status" value="1"/>
</dbReference>
<dbReference type="InterPro" id="IPR043502">
    <property type="entry name" value="DNA/RNA_pol_sf"/>
</dbReference>
<dbReference type="NCBIfam" id="NF004416">
    <property type="entry name" value="PRK05761.1-2"/>
    <property type="match status" value="1"/>
</dbReference>
<dbReference type="HOGENOM" id="CLU_000203_6_2_2"/>
<dbReference type="GO" id="GO:0006261">
    <property type="term" value="P:DNA-templated DNA replication"/>
    <property type="evidence" value="ECO:0007669"/>
    <property type="project" value="TreeGrafter"/>
</dbReference>
<accession>G7WPA0</accession>
<dbReference type="GeneID" id="12510750"/>
<feature type="domain" description="DNA-directed DNA polymerase family B multifunctional" evidence="8">
    <location>
        <begin position="316"/>
        <end position="453"/>
    </location>
</feature>
<dbReference type="OrthoDB" id="8639at2157"/>
<dbReference type="Gene3D" id="1.10.287.690">
    <property type="entry name" value="Helix hairpin bin"/>
    <property type="match status" value="1"/>
</dbReference>
<dbReference type="Gene3D" id="3.90.1600.10">
    <property type="entry name" value="Palm domain of DNA polymerase"/>
    <property type="match status" value="1"/>
</dbReference>
<dbReference type="InterPro" id="IPR036397">
    <property type="entry name" value="RNaseH_sf"/>
</dbReference>
<evidence type="ECO:0000256" key="2">
    <source>
        <dbReference type="ARBA" id="ARBA00012417"/>
    </source>
</evidence>
<evidence type="ECO:0000256" key="6">
    <source>
        <dbReference type="ARBA" id="ARBA00023125"/>
    </source>
</evidence>
<evidence type="ECO:0000256" key="4">
    <source>
        <dbReference type="ARBA" id="ARBA00022695"/>
    </source>
</evidence>
<dbReference type="EMBL" id="CP003117">
    <property type="protein sequence ID" value="AET64941.1"/>
    <property type="molecule type" value="Genomic_DNA"/>
</dbReference>
<dbReference type="InterPro" id="IPR023211">
    <property type="entry name" value="DNA_pol_palm_dom_sf"/>
</dbReference>
<dbReference type="Gene3D" id="1.10.132.60">
    <property type="entry name" value="DNA polymerase family B, C-terminal domain"/>
    <property type="match status" value="1"/>
</dbReference>
<dbReference type="STRING" id="1110509.Mhar_1581"/>
<comment type="similarity">
    <text evidence="1">Belongs to the DNA polymerase type-B family.</text>
</comment>
<evidence type="ECO:0000256" key="1">
    <source>
        <dbReference type="ARBA" id="ARBA00005755"/>
    </source>
</evidence>
<evidence type="ECO:0000313" key="9">
    <source>
        <dbReference type="EMBL" id="AET64941.1"/>
    </source>
</evidence>
<dbReference type="SUPFAM" id="SSF56672">
    <property type="entry name" value="DNA/RNA polymerases"/>
    <property type="match status" value="1"/>
</dbReference>
<evidence type="ECO:0000259" key="8">
    <source>
        <dbReference type="Pfam" id="PF00136"/>
    </source>
</evidence>
<dbReference type="InterPro" id="IPR050240">
    <property type="entry name" value="DNA_pol_type-B"/>
</dbReference>
<keyword evidence="3" id="KW-0808">Transferase</keyword>
<dbReference type="Pfam" id="PF00136">
    <property type="entry name" value="DNA_pol_B"/>
    <property type="match status" value="1"/>
</dbReference>
<dbReference type="PATRIC" id="fig|1110509.7.peg.1761"/>
<keyword evidence="10" id="KW-1185">Reference proteome</keyword>
<dbReference type="GO" id="GO:0003887">
    <property type="term" value="F:DNA-directed DNA polymerase activity"/>
    <property type="evidence" value="ECO:0007669"/>
    <property type="project" value="UniProtKB-KW"/>
</dbReference>
<dbReference type="EC" id="2.7.7.7" evidence="2"/>
<evidence type="ECO:0000256" key="5">
    <source>
        <dbReference type="ARBA" id="ARBA00022932"/>
    </source>
</evidence>
<dbReference type="RefSeq" id="WP_014587125.1">
    <property type="nucleotide sequence ID" value="NC_017527.1"/>
</dbReference>